<keyword evidence="10" id="KW-1185">Reference proteome</keyword>
<gene>
    <name evidence="9" type="ORF">EV698_0184</name>
</gene>
<dbReference type="OrthoDB" id="2085045at2"/>
<dbReference type="EMBL" id="SHLI01000001">
    <property type="protein sequence ID" value="RZU97948.1"/>
    <property type="molecule type" value="Genomic_DNA"/>
</dbReference>
<name>A0A4Q8CY97_9GAMM</name>
<dbReference type="Pfam" id="PF04039">
    <property type="entry name" value="MnhB"/>
    <property type="match status" value="1"/>
</dbReference>
<comment type="caution">
    <text evidence="9">The sequence shown here is derived from an EMBL/GenBank/DDBJ whole genome shotgun (WGS) entry which is preliminary data.</text>
</comment>
<evidence type="ECO:0000256" key="7">
    <source>
        <dbReference type="SAM" id="Phobius"/>
    </source>
</evidence>
<feature type="transmembrane region" description="Helical" evidence="7">
    <location>
        <begin position="5"/>
        <end position="25"/>
    </location>
</feature>
<evidence type="ECO:0000256" key="3">
    <source>
        <dbReference type="ARBA" id="ARBA00022475"/>
    </source>
</evidence>
<dbReference type="RefSeq" id="WP_130502302.1">
    <property type="nucleotide sequence ID" value="NZ_SHLI01000001.1"/>
</dbReference>
<reference evidence="9 10" key="1">
    <citation type="submission" date="2019-02" db="EMBL/GenBank/DDBJ databases">
        <title>Genomic Encyclopedia of Type Strains, Phase IV (KMG-IV): sequencing the most valuable type-strain genomes for metagenomic binning, comparative biology and taxonomic classification.</title>
        <authorList>
            <person name="Goeker M."/>
        </authorList>
    </citation>
    <scope>NUCLEOTIDE SEQUENCE [LARGE SCALE GENOMIC DNA]</scope>
    <source>
        <strain evidence="9 10">DSM 21056</strain>
    </source>
</reference>
<feature type="transmembrane region" description="Helical" evidence="7">
    <location>
        <begin position="111"/>
        <end position="134"/>
    </location>
</feature>
<dbReference type="Proteomes" id="UP000292298">
    <property type="component" value="Unassembled WGS sequence"/>
</dbReference>
<dbReference type="InterPro" id="IPR007182">
    <property type="entry name" value="MnhB"/>
</dbReference>
<dbReference type="PANTHER" id="PTHR33932:SF4">
    <property type="entry name" value="NA(+)_H(+) ANTIPORTER SUBUNIT B"/>
    <property type="match status" value="1"/>
</dbReference>
<evidence type="ECO:0000256" key="5">
    <source>
        <dbReference type="ARBA" id="ARBA00022989"/>
    </source>
</evidence>
<evidence type="ECO:0000313" key="9">
    <source>
        <dbReference type="EMBL" id="RZU97948.1"/>
    </source>
</evidence>
<evidence type="ECO:0000256" key="1">
    <source>
        <dbReference type="ARBA" id="ARBA00004651"/>
    </source>
</evidence>
<comment type="subcellular location">
    <subcellularLocation>
        <location evidence="1">Cell membrane</location>
        <topology evidence="1">Multi-pass membrane protein</topology>
    </subcellularLocation>
</comment>
<evidence type="ECO:0000313" key="10">
    <source>
        <dbReference type="Proteomes" id="UP000292298"/>
    </source>
</evidence>
<comment type="similarity">
    <text evidence="2">Belongs to the CPA3 antiporters (TC 2.A.63) subunit B family.</text>
</comment>
<dbReference type="NCBIfam" id="NF009162">
    <property type="entry name" value="PRK12508.1"/>
    <property type="match status" value="1"/>
</dbReference>
<keyword evidence="5 7" id="KW-1133">Transmembrane helix</keyword>
<dbReference type="InterPro" id="IPR050622">
    <property type="entry name" value="CPA3_antiporter_subunitB"/>
</dbReference>
<evidence type="ECO:0000256" key="2">
    <source>
        <dbReference type="ARBA" id="ARBA00009425"/>
    </source>
</evidence>
<feature type="transmembrane region" description="Helical" evidence="7">
    <location>
        <begin position="68"/>
        <end position="91"/>
    </location>
</feature>
<proteinExistence type="inferred from homology"/>
<organism evidence="9 10">
    <name type="scientific">Spiribacter vilamensis</name>
    <dbReference type="NCBI Taxonomy" id="531306"/>
    <lineage>
        <taxon>Bacteria</taxon>
        <taxon>Pseudomonadati</taxon>
        <taxon>Pseudomonadota</taxon>
        <taxon>Gammaproteobacteria</taxon>
        <taxon>Chromatiales</taxon>
        <taxon>Ectothiorhodospiraceae</taxon>
        <taxon>Spiribacter</taxon>
    </lineage>
</organism>
<dbReference type="AlphaFoldDB" id="A0A4Q8CY97"/>
<evidence type="ECO:0000259" key="8">
    <source>
        <dbReference type="Pfam" id="PF04039"/>
    </source>
</evidence>
<keyword evidence="6 7" id="KW-0472">Membrane</keyword>
<accession>A0A4Q8CY97</accession>
<feature type="transmembrane region" description="Helical" evidence="7">
    <location>
        <begin position="37"/>
        <end position="56"/>
    </location>
</feature>
<dbReference type="PANTHER" id="PTHR33932">
    <property type="entry name" value="NA(+)/H(+) ANTIPORTER SUBUNIT B"/>
    <property type="match status" value="1"/>
</dbReference>
<dbReference type="GO" id="GO:0005886">
    <property type="term" value="C:plasma membrane"/>
    <property type="evidence" value="ECO:0007669"/>
    <property type="project" value="UniProtKB-SubCell"/>
</dbReference>
<feature type="domain" description="Na+/H+ antiporter MnhB subunit-related protein" evidence="8">
    <location>
        <begin position="6"/>
        <end position="127"/>
    </location>
</feature>
<evidence type="ECO:0000256" key="4">
    <source>
        <dbReference type="ARBA" id="ARBA00022692"/>
    </source>
</evidence>
<sequence length="158" mass="16971">MRNNAILLVVARFAIPLVMLFGLYIQFHGEYSPGGGFQAGVLFASAWILFVFIYGLDTGLRVIPQRVIYALAALGVLLYALIGLLGVFLGGRFLDFYPLLDAPKAAQQTGVILVELGVGITVAAVVMLIFLLFVQRRAATLAAGLDPDAADAVQDDRE</sequence>
<protein>
    <submittedName>
        <fullName evidence="9">Multicomponent Na+:H+ antiporter subunit B</fullName>
    </submittedName>
</protein>
<keyword evidence="3" id="KW-1003">Cell membrane</keyword>
<evidence type="ECO:0000256" key="6">
    <source>
        <dbReference type="ARBA" id="ARBA00023136"/>
    </source>
</evidence>
<keyword evidence="4 7" id="KW-0812">Transmembrane</keyword>